<comment type="similarity">
    <text evidence="2 12">Belongs to the ELO family.</text>
</comment>
<dbReference type="InterPro" id="IPR002076">
    <property type="entry name" value="ELO_fam"/>
</dbReference>
<keyword evidence="3 12" id="KW-0444">Lipid biosynthesis</keyword>
<keyword evidence="8 12" id="KW-0443">Lipid metabolism</keyword>
<evidence type="ECO:0000256" key="12">
    <source>
        <dbReference type="RuleBase" id="RU361115"/>
    </source>
</evidence>
<reference evidence="13" key="1">
    <citation type="journal article" date="2012" name="Proc. Natl. Acad. Sci. U.S.A.">
        <title>Antigenic diversity is generated by distinct evolutionary mechanisms in African trypanosome species.</title>
        <authorList>
            <person name="Jackson A.P."/>
            <person name="Berry A."/>
            <person name="Aslett M."/>
            <person name="Allison H.C."/>
            <person name="Burton P."/>
            <person name="Vavrova-Anderson J."/>
            <person name="Brown R."/>
            <person name="Browne H."/>
            <person name="Corton N."/>
            <person name="Hauser H."/>
            <person name="Gamble J."/>
            <person name="Gilderthorp R."/>
            <person name="Marcello L."/>
            <person name="McQuillan J."/>
            <person name="Otto T.D."/>
            <person name="Quail M.A."/>
            <person name="Sanders M.J."/>
            <person name="van Tonder A."/>
            <person name="Ginger M.L."/>
            <person name="Field M.C."/>
            <person name="Barry J.D."/>
            <person name="Hertz-Fowler C."/>
            <person name="Berriman M."/>
        </authorList>
    </citation>
    <scope>NUCLEOTIDE SEQUENCE</scope>
    <source>
        <strain evidence="13">IL3000</strain>
    </source>
</reference>
<evidence type="ECO:0000256" key="2">
    <source>
        <dbReference type="ARBA" id="ARBA00007263"/>
    </source>
</evidence>
<protein>
    <recommendedName>
        <fullName evidence="11 12">Elongation of fatty acids protein</fullName>
        <ecNumber evidence="12">2.3.1.-</ecNumber>
    </recommendedName>
</protein>
<dbReference type="EC" id="2.3.1.-" evidence="12"/>
<name>G0UM93_TRYCI</name>
<evidence type="ECO:0000256" key="11">
    <source>
        <dbReference type="ARBA" id="ARBA00044291"/>
    </source>
</evidence>
<dbReference type="GO" id="GO:0034626">
    <property type="term" value="P:fatty acid elongation, polyunsaturated fatty acid"/>
    <property type="evidence" value="ECO:0007669"/>
    <property type="project" value="TreeGrafter"/>
</dbReference>
<dbReference type="GO" id="GO:0034625">
    <property type="term" value="P:fatty acid elongation, monounsaturated fatty acid"/>
    <property type="evidence" value="ECO:0007669"/>
    <property type="project" value="TreeGrafter"/>
</dbReference>
<organism evidence="13">
    <name type="scientific">Trypanosoma congolense (strain IL3000)</name>
    <dbReference type="NCBI Taxonomy" id="1068625"/>
    <lineage>
        <taxon>Eukaryota</taxon>
        <taxon>Discoba</taxon>
        <taxon>Euglenozoa</taxon>
        <taxon>Kinetoplastea</taxon>
        <taxon>Metakinetoplastina</taxon>
        <taxon>Trypanosomatida</taxon>
        <taxon>Trypanosomatidae</taxon>
        <taxon>Trypanosoma</taxon>
        <taxon>Nannomonas</taxon>
    </lineage>
</organism>
<dbReference type="PANTHER" id="PTHR11157">
    <property type="entry name" value="FATTY ACID ACYL TRANSFERASE-RELATED"/>
    <property type="match status" value="1"/>
</dbReference>
<feature type="transmembrane region" description="Helical" evidence="12">
    <location>
        <begin position="133"/>
        <end position="152"/>
    </location>
</feature>
<dbReference type="AlphaFoldDB" id="G0UM93"/>
<keyword evidence="4 12" id="KW-0808">Transferase</keyword>
<feature type="transmembrane region" description="Helical" evidence="12">
    <location>
        <begin position="188"/>
        <end position="210"/>
    </location>
</feature>
<keyword evidence="7 12" id="KW-1133">Transmembrane helix</keyword>
<dbReference type="EMBL" id="HE575318">
    <property type="protein sequence ID" value="CCC90757.1"/>
    <property type="molecule type" value="Genomic_DNA"/>
</dbReference>
<feature type="transmembrane region" description="Helical" evidence="12">
    <location>
        <begin position="100"/>
        <end position="121"/>
    </location>
</feature>
<keyword evidence="6 12" id="KW-0276">Fatty acid metabolism</keyword>
<dbReference type="GO" id="GO:0030148">
    <property type="term" value="P:sphingolipid biosynthetic process"/>
    <property type="evidence" value="ECO:0007669"/>
    <property type="project" value="TreeGrafter"/>
</dbReference>
<feature type="transmembrane region" description="Helical" evidence="12">
    <location>
        <begin position="57"/>
        <end position="80"/>
    </location>
</feature>
<evidence type="ECO:0000256" key="1">
    <source>
        <dbReference type="ARBA" id="ARBA00004141"/>
    </source>
</evidence>
<feature type="transmembrane region" description="Helical" evidence="12">
    <location>
        <begin position="158"/>
        <end position="176"/>
    </location>
</feature>
<feature type="transmembrane region" description="Helical" evidence="12">
    <location>
        <begin position="216"/>
        <end position="238"/>
    </location>
</feature>
<evidence type="ECO:0000256" key="7">
    <source>
        <dbReference type="ARBA" id="ARBA00022989"/>
    </source>
</evidence>
<evidence type="ECO:0000256" key="9">
    <source>
        <dbReference type="ARBA" id="ARBA00023136"/>
    </source>
</evidence>
<evidence type="ECO:0000256" key="3">
    <source>
        <dbReference type="ARBA" id="ARBA00022516"/>
    </source>
</evidence>
<gene>
    <name evidence="13" type="ORF">TCIL3000_5_5220</name>
</gene>
<accession>G0UM93</accession>
<keyword evidence="10 12" id="KW-0275">Fatty acid biosynthesis</keyword>
<evidence type="ECO:0000256" key="5">
    <source>
        <dbReference type="ARBA" id="ARBA00022692"/>
    </source>
</evidence>
<dbReference type="PANTHER" id="PTHR11157:SF133">
    <property type="entry name" value="ELONGATION OF FATTY ACIDS PROTEIN"/>
    <property type="match status" value="1"/>
</dbReference>
<evidence type="ECO:0000256" key="10">
    <source>
        <dbReference type="ARBA" id="ARBA00023160"/>
    </source>
</evidence>
<proteinExistence type="inferred from homology"/>
<dbReference type="VEuPathDB" id="TriTrypDB:TcIL3000_5_5220"/>
<dbReference type="Pfam" id="PF01151">
    <property type="entry name" value="ELO"/>
    <property type="match status" value="1"/>
</dbReference>
<comment type="catalytic activity">
    <reaction evidence="12">
        <text>an acyl-CoA + malonyl-CoA + H(+) = a 3-oxoacyl-CoA + CO2 + CoA</text>
        <dbReference type="Rhea" id="RHEA:50252"/>
        <dbReference type="ChEBI" id="CHEBI:15378"/>
        <dbReference type="ChEBI" id="CHEBI:16526"/>
        <dbReference type="ChEBI" id="CHEBI:57287"/>
        <dbReference type="ChEBI" id="CHEBI:57384"/>
        <dbReference type="ChEBI" id="CHEBI:58342"/>
        <dbReference type="ChEBI" id="CHEBI:90726"/>
    </reaction>
    <physiologicalReaction direction="left-to-right" evidence="12">
        <dbReference type="Rhea" id="RHEA:50253"/>
    </physiologicalReaction>
</comment>
<evidence type="ECO:0000256" key="6">
    <source>
        <dbReference type="ARBA" id="ARBA00022832"/>
    </source>
</evidence>
<dbReference type="GO" id="GO:0005789">
    <property type="term" value="C:endoplasmic reticulum membrane"/>
    <property type="evidence" value="ECO:0007669"/>
    <property type="project" value="TreeGrafter"/>
</dbReference>
<evidence type="ECO:0000256" key="4">
    <source>
        <dbReference type="ARBA" id="ARBA00022679"/>
    </source>
</evidence>
<comment type="subcellular location">
    <subcellularLocation>
        <location evidence="1">Membrane</location>
        <topology evidence="1">Multi-pass membrane protein</topology>
    </subcellularLocation>
</comment>
<dbReference type="GO" id="GO:0019367">
    <property type="term" value="P:fatty acid elongation, saturated fatty acid"/>
    <property type="evidence" value="ECO:0007669"/>
    <property type="project" value="TreeGrafter"/>
</dbReference>
<feature type="transmembrane region" description="Helical" evidence="12">
    <location>
        <begin position="26"/>
        <end position="45"/>
    </location>
</feature>
<keyword evidence="5 12" id="KW-0812">Transmembrane</keyword>
<dbReference type="GO" id="GO:0009922">
    <property type="term" value="F:fatty acid elongase activity"/>
    <property type="evidence" value="ECO:0007669"/>
    <property type="project" value="InterPro"/>
</dbReference>
<evidence type="ECO:0000313" key="13">
    <source>
        <dbReference type="EMBL" id="CCC90757.1"/>
    </source>
</evidence>
<evidence type="ECO:0000256" key="8">
    <source>
        <dbReference type="ARBA" id="ARBA00023098"/>
    </source>
</evidence>
<dbReference type="GO" id="GO:0042761">
    <property type="term" value="P:very long-chain fatty acid biosynthetic process"/>
    <property type="evidence" value="ECO:0007669"/>
    <property type="project" value="TreeGrafter"/>
</dbReference>
<sequence>MTVYMDAVACRKGESLCFFPELGFLVSYRVVIGASLCYLIVILALRKFMRFRQPMDLYGALVVYNIFQIVLSAVMTINLSPQLRNNFFNINGRFASDIEFWILIHYCSKYVDMLDTVFIVCRKKDYQLSFLHLYHHCSIGVIWGILLTNGMGNGTAFFGAWINSLVHFLMYSHYLWTSLGFRNPLKFLLTKIQMFQFTLCILHAAFVLLFDDDFGGGWVISQIVYNISLLALFMNFYLNSVRRASVEGKKY</sequence>
<keyword evidence="9 12" id="KW-0472">Membrane</keyword>